<dbReference type="FunFam" id="1.20.1310.10:FF:000002">
    <property type="entry name" value="cullin-3 isoform X1"/>
    <property type="match status" value="1"/>
</dbReference>
<keyword evidence="5" id="KW-0832">Ubl conjugation</keyword>
<dbReference type="STRING" id="133385.A0A2T9YQD8"/>
<dbReference type="InterPro" id="IPR001373">
    <property type="entry name" value="Cullin_N"/>
</dbReference>
<evidence type="ECO:0000256" key="2">
    <source>
        <dbReference type="ARBA" id="ARBA00006019"/>
    </source>
</evidence>
<dbReference type="InterPro" id="IPR016157">
    <property type="entry name" value="Cullin_CS"/>
</dbReference>
<dbReference type="Pfam" id="PF10557">
    <property type="entry name" value="Cullin_Nedd8"/>
    <property type="match status" value="1"/>
</dbReference>
<keyword evidence="11" id="KW-1185">Reference proteome</keyword>
<evidence type="ECO:0000256" key="1">
    <source>
        <dbReference type="ARBA" id="ARBA00004906"/>
    </source>
</evidence>
<dbReference type="InterPro" id="IPR016159">
    <property type="entry name" value="Cullin_repeat-like_dom_sf"/>
</dbReference>
<dbReference type="InterPro" id="IPR036317">
    <property type="entry name" value="Cullin_homology_sf"/>
</dbReference>
<keyword evidence="4" id="KW-0833">Ubl conjugation pathway</keyword>
<dbReference type="SMART" id="SM00884">
    <property type="entry name" value="Cullin_Nedd8"/>
    <property type="match status" value="1"/>
</dbReference>
<evidence type="ECO:0000256" key="4">
    <source>
        <dbReference type="ARBA" id="ARBA00022786"/>
    </source>
</evidence>
<dbReference type="PROSITE" id="PS50069">
    <property type="entry name" value="CULLIN_2"/>
    <property type="match status" value="1"/>
</dbReference>
<evidence type="ECO:0000259" key="9">
    <source>
        <dbReference type="PROSITE" id="PS50069"/>
    </source>
</evidence>
<dbReference type="Proteomes" id="UP000245383">
    <property type="component" value="Unassembled WGS sequence"/>
</dbReference>
<evidence type="ECO:0000256" key="6">
    <source>
        <dbReference type="ARBA" id="ARBA00040451"/>
    </source>
</evidence>
<evidence type="ECO:0000256" key="3">
    <source>
        <dbReference type="ARBA" id="ARBA00022499"/>
    </source>
</evidence>
<dbReference type="InterPro" id="IPR019559">
    <property type="entry name" value="Cullin_neddylation_domain"/>
</dbReference>
<dbReference type="GO" id="GO:0006511">
    <property type="term" value="P:ubiquitin-dependent protein catabolic process"/>
    <property type="evidence" value="ECO:0007669"/>
    <property type="project" value="InterPro"/>
</dbReference>
<dbReference type="EMBL" id="MBFR01000087">
    <property type="protein sequence ID" value="PVU94511.1"/>
    <property type="molecule type" value="Genomic_DNA"/>
</dbReference>
<proteinExistence type="inferred from homology"/>
<dbReference type="SUPFAM" id="SSF75632">
    <property type="entry name" value="Cullin homology domain"/>
    <property type="match status" value="1"/>
</dbReference>
<dbReference type="InterPro" id="IPR045093">
    <property type="entry name" value="Cullin"/>
</dbReference>
<dbReference type="InterPro" id="IPR016158">
    <property type="entry name" value="Cullin_homology"/>
</dbReference>
<comment type="caution">
    <text evidence="10">The sequence shown here is derived from an EMBL/GenBank/DDBJ whole genome shotgun (WGS) entry which is preliminary data.</text>
</comment>
<dbReference type="FunFam" id="1.20.1310.10:FF:000014">
    <property type="entry name" value="Cullin 5"/>
    <property type="match status" value="1"/>
</dbReference>
<evidence type="ECO:0000313" key="11">
    <source>
        <dbReference type="Proteomes" id="UP000245383"/>
    </source>
</evidence>
<accession>A0A2T9YQD8</accession>
<name>A0A2T9YQD8_9FUNG</name>
<dbReference type="InterPro" id="IPR059120">
    <property type="entry name" value="Cullin-like_AB"/>
</dbReference>
<dbReference type="Gene3D" id="1.10.10.10">
    <property type="entry name" value="Winged helix-like DNA-binding domain superfamily/Winged helix DNA-binding domain"/>
    <property type="match status" value="1"/>
</dbReference>
<organism evidence="10 11">
    <name type="scientific">Smittium simulii</name>
    <dbReference type="NCBI Taxonomy" id="133385"/>
    <lineage>
        <taxon>Eukaryota</taxon>
        <taxon>Fungi</taxon>
        <taxon>Fungi incertae sedis</taxon>
        <taxon>Zoopagomycota</taxon>
        <taxon>Kickxellomycotina</taxon>
        <taxon>Harpellomycetes</taxon>
        <taxon>Harpellales</taxon>
        <taxon>Legeriomycetaceae</taxon>
        <taxon>Smittium</taxon>
    </lineage>
</organism>
<evidence type="ECO:0000256" key="8">
    <source>
        <dbReference type="RuleBase" id="RU003829"/>
    </source>
</evidence>
<protein>
    <recommendedName>
        <fullName evidence="6">Cullin-5</fullName>
    </recommendedName>
</protein>
<dbReference type="Gene3D" id="1.20.1310.10">
    <property type="entry name" value="Cullin Repeats"/>
    <property type="match status" value="4"/>
</dbReference>
<dbReference type="GO" id="GO:0031461">
    <property type="term" value="C:cullin-RING ubiquitin ligase complex"/>
    <property type="evidence" value="ECO:0007669"/>
    <property type="project" value="InterPro"/>
</dbReference>
<dbReference type="GO" id="GO:0031625">
    <property type="term" value="F:ubiquitin protein ligase binding"/>
    <property type="evidence" value="ECO:0007669"/>
    <property type="project" value="InterPro"/>
</dbReference>
<evidence type="ECO:0000313" key="10">
    <source>
        <dbReference type="EMBL" id="PVU94511.1"/>
    </source>
</evidence>
<comment type="pathway">
    <text evidence="1">Protein modification; protein ubiquitination.</text>
</comment>
<comment type="similarity">
    <text evidence="2 7 8">Belongs to the cullin family.</text>
</comment>
<dbReference type="OrthoDB" id="27073at2759"/>
<dbReference type="Pfam" id="PF26557">
    <property type="entry name" value="Cullin_AB"/>
    <property type="match status" value="1"/>
</dbReference>
<evidence type="ECO:0000256" key="7">
    <source>
        <dbReference type="PROSITE-ProRule" id="PRU00330"/>
    </source>
</evidence>
<feature type="domain" description="Cullin family profile" evidence="9">
    <location>
        <begin position="422"/>
        <end position="655"/>
    </location>
</feature>
<dbReference type="Pfam" id="PF00888">
    <property type="entry name" value="Cullin"/>
    <property type="match status" value="1"/>
</dbReference>
<dbReference type="SUPFAM" id="SSF74788">
    <property type="entry name" value="Cullin repeat-like"/>
    <property type="match status" value="1"/>
</dbReference>
<evidence type="ECO:0000256" key="5">
    <source>
        <dbReference type="ARBA" id="ARBA00022843"/>
    </source>
</evidence>
<dbReference type="PROSITE" id="PS01256">
    <property type="entry name" value="CULLIN_1"/>
    <property type="match status" value="1"/>
</dbReference>
<dbReference type="AlphaFoldDB" id="A0A2T9YQD8"/>
<dbReference type="SMART" id="SM00182">
    <property type="entry name" value="CULLIN"/>
    <property type="match status" value="1"/>
</dbReference>
<gene>
    <name evidence="10" type="ORF">BB561_002499</name>
</gene>
<dbReference type="FunFam" id="1.10.10.10:FF:000014">
    <property type="entry name" value="Cullin 1"/>
    <property type="match status" value="1"/>
</dbReference>
<dbReference type="PANTHER" id="PTHR11932">
    <property type="entry name" value="CULLIN"/>
    <property type="match status" value="1"/>
</dbReference>
<dbReference type="Gene3D" id="3.30.230.130">
    <property type="entry name" value="Cullin, Chain C, Domain 2"/>
    <property type="match status" value="1"/>
</dbReference>
<dbReference type="SUPFAM" id="SSF46785">
    <property type="entry name" value="Winged helix' DNA-binding domain"/>
    <property type="match status" value="1"/>
</dbReference>
<sequence length="792" mass="92456">MTLGLMDQNNNTEKENLWEFIRAGVIQILNKTNEGLSYDRYMSIYRFSANILFIFITLLNTSNAYDFCNKPLSDYSQNSGFVVGSHRGAHLLGGQLYLKFWNELKIYNRKVLEILKDYNDKLLLKKYETYWNRYTLAGKILQQVFSYINRHWVKREHDEGRAVKSIFALMISEWHNIVYQSIYQSLIKISIQEISNWRDGDIIDYKPIKTLSDSCVLISNYYSNFNEFELQIYLNNIEKPVIDETENYYSQKSKLYLVDNQILNYMHKVNSILEAEKSQMALIVHSSSQKKVISVIEAKLISDHKSFFNEGFILLLENYQVKDLLLIYSLLSRIENGLVDIQKSFELHTKQYGMNSLEKVSTMKDGTIDPINFVETVVEVYNKYFYLTKESFCNDPGFITALDRACREFINRNKIFEKKSFKSSELLASYADAILKKGSKIAIDSDFEAKFLQIINVLRYIDDKDAFQDFYRRGLARRLVNDQSTSHDAEQSMISKLKEICGYDYTNKLIRMFNDMDINKDLNVDFRNLSTQQTDIDYYFKILNTAAWPLSSTQIDFQLPKNLSTLVNNYTDFYCQKHKGRKLNWLWQYSKMDVKITLPMNNTGPNHTYTFTVSTFQYAILALFNSEDNKVHYLDINKITGLLPYLVNNALLVFTKCKLIELVGGNMTHDAQDGGGPSFSPESIFMLNRNFKSKRLKINLNVPLRAEKKQEVIEANRAIHEDHHIVIQAAIVRIMKTHKTFSHILLVNEAISQLSKRFKPSIPEIKKAIDALIDKDYIERSEDNNEIYNYLA</sequence>
<dbReference type="InterPro" id="IPR036388">
    <property type="entry name" value="WH-like_DNA-bd_sf"/>
</dbReference>
<keyword evidence="3" id="KW-1017">Isopeptide bond</keyword>
<dbReference type="InterPro" id="IPR036390">
    <property type="entry name" value="WH_DNA-bd_sf"/>
</dbReference>
<reference evidence="10 11" key="1">
    <citation type="journal article" date="2018" name="MBio">
        <title>Comparative Genomics Reveals the Core Gene Toolbox for the Fungus-Insect Symbiosis.</title>
        <authorList>
            <person name="Wang Y."/>
            <person name="Stata M."/>
            <person name="Wang W."/>
            <person name="Stajich J.E."/>
            <person name="White M.M."/>
            <person name="Moncalvo J.M."/>
        </authorList>
    </citation>
    <scope>NUCLEOTIDE SEQUENCE [LARGE SCALE GENOMIC DNA]</scope>
    <source>
        <strain evidence="10 11">SWE-8-4</strain>
    </source>
</reference>